<proteinExistence type="predicted"/>
<dbReference type="KEGG" id="ncon:LC1Nh_0670"/>
<dbReference type="EMBL" id="CP040089">
    <property type="protein sequence ID" value="QGA80561.1"/>
    <property type="molecule type" value="Genomic_DNA"/>
</dbReference>
<name>A0A5Q0UGR2_9ARCH</name>
<dbReference type="AlphaFoldDB" id="A0A5Q0UGR2"/>
<accession>A0A5Q0UGR2</accession>
<reference evidence="2" key="1">
    <citation type="submission" date="2019-05" db="EMBL/GenBank/DDBJ databases">
        <title>Candidatus Nanohalobium constans, a novel model system to study the DPANN nano-sized archaea: genomic and physiological characterization of a nanoarchaeon co-cultured with its chitinotrophic host.</title>
        <authorList>
            <person name="La Cono V."/>
            <person name="Arcadi E."/>
            <person name="Crisafi F."/>
            <person name="Denaro R."/>
            <person name="La Spada G."/>
            <person name="Messina E."/>
            <person name="Smedile F."/>
            <person name="Toshchakov S.V."/>
            <person name="Shevchenko M.A."/>
            <person name="Golyshin P.N."/>
            <person name="Golyshina O.V."/>
            <person name="Ferrer M."/>
            <person name="Rohde M."/>
            <person name="Mushegian A."/>
            <person name="Sorokin D.Y."/>
            <person name="Giuliano L."/>
            <person name="Yakimov M.M."/>
        </authorList>
    </citation>
    <scope>NUCLEOTIDE SEQUENCE [LARGE SCALE GENOMIC DNA]</scope>
    <source>
        <strain evidence="2">LC1Nh</strain>
    </source>
</reference>
<keyword evidence="2" id="KW-1185">Reference proteome</keyword>
<dbReference type="Proteomes" id="UP000377803">
    <property type="component" value="Chromosome"/>
</dbReference>
<organism evidence="1 2">
    <name type="scientific">Candidatus Nanohalobium constans</name>
    <dbReference type="NCBI Taxonomy" id="2565781"/>
    <lineage>
        <taxon>Archaea</taxon>
        <taxon>Candidatus Nanohalarchaeota</taxon>
        <taxon>Candidatus Nanohalobia</taxon>
        <taxon>Candidatus Nanohalobiales</taxon>
        <taxon>Candidatus Nanohalobiaceae</taxon>
        <taxon>Candidatus Nanohalobium</taxon>
    </lineage>
</organism>
<protein>
    <submittedName>
        <fullName evidence="1">Uncharacterized protein</fullName>
    </submittedName>
</protein>
<evidence type="ECO:0000313" key="1">
    <source>
        <dbReference type="EMBL" id="QGA80561.1"/>
    </source>
</evidence>
<sequence length="135" mass="15216">MTRKEKIPRRWIEQGADYGAEIFSGLTSNEALEKEEDFTTGKITQRIRKERKTSDPRNPSRLQEILEENGFDTAVMDVQELTVYPHLKGDFSRKGLLEGEVQSVKGQIVSNGRVAMAMTSGKVLKQPSQKGLNSF</sequence>
<gene>
    <name evidence="1" type="ORF">LC1Nh_0670</name>
</gene>
<evidence type="ECO:0000313" key="2">
    <source>
        <dbReference type="Proteomes" id="UP000377803"/>
    </source>
</evidence>